<dbReference type="AlphaFoldDB" id="A0ABD2QGX4"/>
<feature type="domain" description="BRCT" evidence="2">
    <location>
        <begin position="131"/>
        <end position="190"/>
    </location>
</feature>
<evidence type="ECO:0000256" key="1">
    <source>
        <dbReference type="SAM" id="MobiDB-lite"/>
    </source>
</evidence>
<reference evidence="3 4" key="1">
    <citation type="submission" date="2024-11" db="EMBL/GenBank/DDBJ databases">
        <title>Adaptive evolution of stress response genes in parasites aligns with host niche diversity.</title>
        <authorList>
            <person name="Hahn C."/>
            <person name="Resl P."/>
        </authorList>
    </citation>
    <scope>NUCLEOTIDE SEQUENCE [LARGE SCALE GENOMIC DNA]</scope>
    <source>
        <strain evidence="3">EGGRZ-B1_66</strain>
        <tissue evidence="3">Body</tissue>
    </source>
</reference>
<dbReference type="CDD" id="cd17744">
    <property type="entry name" value="BRCT_MDC1_rpt1"/>
    <property type="match status" value="1"/>
</dbReference>
<comment type="caution">
    <text evidence="3">The sequence shown here is derived from an EMBL/GenBank/DDBJ whole genome shotgun (WGS) entry which is preliminary data.</text>
</comment>
<accession>A0ABD2QGX4</accession>
<evidence type="ECO:0000313" key="3">
    <source>
        <dbReference type="EMBL" id="KAL3318710.1"/>
    </source>
</evidence>
<keyword evidence="4" id="KW-1185">Reference proteome</keyword>
<dbReference type="PROSITE" id="PS50172">
    <property type="entry name" value="BRCT"/>
    <property type="match status" value="2"/>
</dbReference>
<gene>
    <name evidence="3" type="ORF">Ciccas_002630</name>
</gene>
<dbReference type="Proteomes" id="UP001626550">
    <property type="component" value="Unassembled WGS sequence"/>
</dbReference>
<feature type="region of interest" description="Disordered" evidence="1">
    <location>
        <begin position="1"/>
        <end position="25"/>
    </location>
</feature>
<sequence length="280" mass="31086">MFQKLPLSSEEEEEEQDKSGNQLEFLIPASKTRSNAVTTSANETLAGDTSNQSLPFGSPQMTSTQKLNSTHFSRNSIDCFQLQGTERALTRSSNRLSGPPFKIAFTGFNSCDVAELKTLMETSSIPRALYQVRNEFKTGKLTHLVVPKTTWKRTINFLRALMLGASILTEDWIRQSSDNGFFLPDSEFKLPGMPNPKKLQDLFSSCGRIFIGSLQNKSEPPRSDLTSLLSLGKGKFTNKKSSAEIQIGGPPRTDVKCVKPNWVIDSIMKGSLEPFALYEC</sequence>
<dbReference type="InterPro" id="IPR001357">
    <property type="entry name" value="BRCT_dom"/>
</dbReference>
<organism evidence="3 4">
    <name type="scientific">Cichlidogyrus casuarinus</name>
    <dbReference type="NCBI Taxonomy" id="1844966"/>
    <lineage>
        <taxon>Eukaryota</taxon>
        <taxon>Metazoa</taxon>
        <taxon>Spiralia</taxon>
        <taxon>Lophotrochozoa</taxon>
        <taxon>Platyhelminthes</taxon>
        <taxon>Monogenea</taxon>
        <taxon>Monopisthocotylea</taxon>
        <taxon>Dactylogyridea</taxon>
        <taxon>Ancyrocephalidae</taxon>
        <taxon>Cichlidogyrus</taxon>
    </lineage>
</organism>
<feature type="domain" description="BRCT" evidence="2">
    <location>
        <begin position="198"/>
        <end position="280"/>
    </location>
</feature>
<dbReference type="CDD" id="cd17751">
    <property type="entry name" value="BRCT_microcephalin_rpt3"/>
    <property type="match status" value="1"/>
</dbReference>
<dbReference type="Gene3D" id="3.40.50.10190">
    <property type="entry name" value="BRCT domain"/>
    <property type="match status" value="2"/>
</dbReference>
<dbReference type="EMBL" id="JBJKFK010000212">
    <property type="protein sequence ID" value="KAL3318710.1"/>
    <property type="molecule type" value="Genomic_DNA"/>
</dbReference>
<protein>
    <recommendedName>
        <fullName evidence="2">BRCT domain-containing protein</fullName>
    </recommendedName>
</protein>
<evidence type="ECO:0000313" key="4">
    <source>
        <dbReference type="Proteomes" id="UP001626550"/>
    </source>
</evidence>
<evidence type="ECO:0000259" key="2">
    <source>
        <dbReference type="PROSITE" id="PS50172"/>
    </source>
</evidence>
<name>A0ABD2QGX4_9PLAT</name>
<dbReference type="SUPFAM" id="SSF52113">
    <property type="entry name" value="BRCT domain"/>
    <property type="match status" value="2"/>
</dbReference>
<feature type="region of interest" description="Disordered" evidence="1">
    <location>
        <begin position="45"/>
        <end position="66"/>
    </location>
</feature>
<dbReference type="SMART" id="SM00292">
    <property type="entry name" value="BRCT"/>
    <property type="match status" value="2"/>
</dbReference>
<proteinExistence type="predicted"/>
<dbReference type="InterPro" id="IPR036420">
    <property type="entry name" value="BRCT_dom_sf"/>
</dbReference>